<keyword evidence="2 5" id="KW-0813">Transport</keyword>
<feature type="region of interest" description="Disordered" evidence="6">
    <location>
        <begin position="35"/>
        <end position="58"/>
    </location>
</feature>
<evidence type="ECO:0000256" key="4">
    <source>
        <dbReference type="ARBA" id="ARBA00023136"/>
    </source>
</evidence>
<feature type="compositionally biased region" description="Low complexity" evidence="6">
    <location>
        <begin position="35"/>
        <end position="52"/>
    </location>
</feature>
<dbReference type="Proteomes" id="UP000593564">
    <property type="component" value="Unassembled WGS sequence"/>
</dbReference>
<dbReference type="GO" id="GO:0012505">
    <property type="term" value="C:endomembrane system"/>
    <property type="evidence" value="ECO:0007669"/>
    <property type="project" value="UniProtKB-SubCell"/>
</dbReference>
<dbReference type="InterPro" id="IPR016024">
    <property type="entry name" value="ARM-type_fold"/>
</dbReference>
<feature type="compositionally biased region" description="Low complexity" evidence="6">
    <location>
        <begin position="905"/>
        <end position="920"/>
    </location>
</feature>
<gene>
    <name evidence="8" type="ORF">HYC85_027162</name>
</gene>
<dbReference type="PIRSF" id="PIRSF037097">
    <property type="entry name" value="AP4_complex_epsilon"/>
    <property type="match status" value="1"/>
</dbReference>
<dbReference type="Pfam" id="PF01602">
    <property type="entry name" value="Adaptin_N"/>
    <property type="match status" value="1"/>
</dbReference>
<sequence>MLATCHSILLIKKQQPLSSSCASLSITLQINPNPFLPSRSSSSPHSLSDPSLATPLTPNSITRKTLETHSIQIRYFKSNRSPGIENSKMEQLKTIGRELAMGSQGGFGQSKEFLDLVKSIGEARSKAEEDRIVLHEIEILKRRISEPDIPKRKMKEYIIRLVYVEMLGHDASFGYIHAVKMTHDDNLLLKRTGYLAVTLFLNEDHDLIILIVNTIQKDLKSDNFLVVCAALNAVCKLINEETIPAVLPQVVELLGHSKEAVRKKAVMALHRFYQRSPSSVNHLISNFRKKLCDNDPGVMGATLCPLFDLITVDGPSYKDLVVSFVSILKQVAERRLPKSYDYHQMPAPFIQIKLLKILALLGSGDKQASEHMYTVVGDIMRKFDSSSNIGNAVLYECICCASSIHPNTKLLEAAAEAISKFLKSDSHNLKYMGIDALGRLIKISPEIAEQHQLAVIDCLEDPDDTLKRKTFELLYKMTKSSNVEVIVDRMIDYMININDNHYKTEIASRCVELAEQFAPSNQWFIQTMNRVFEHAGDLVNIKVAHNLMRLIAEGFGEDDDTADSQLRSSAVESYLHIIGEPKLPSAFLQVHSLLSSFVSQVICWVLGEYGTADGKYSASYITGKLCDVAEAYSSDDTVKAYAVTALMKIYAFEIAAGRKADVLPECQSLIEELSASHSTDLQQRAYELQAVISLDAHAVESIMPLDASCEDIEIDKSLSFLNSYVQQSLEKGAQPYIPENERSGILDVSSFRNQEHNEALTHSLRFEAYELPKPVVSSRIPPISIASSTELVPVPEPSYPREIHQNVLVPSVSETGPSELKLRLDGVQRKWGKPTYSSPAPSTSSSTSQRTVNGVTQPDAAGNLNSKPRNTSYDSKRSQIEISPEKQKLAASLFGGPSKSEKKSSSTTSQKVSKTSHTVKGVVTSSSETSGEQKTPLQPPPDLLDLGEPSSVTSTAPSVDPFKQLEGLLDPAAQDASLAENYGAVGSTKAPDFMSLYADMLTSGQSSKDDVNIMSALSNATTVKGPNTKESLVKDALVRQMGVTPTSPNPNLFKDLLG</sequence>
<keyword evidence="4 5" id="KW-0472">Membrane</keyword>
<name>A0A7J7G5N0_CAMSI</name>
<keyword evidence="9" id="KW-1185">Reference proteome</keyword>
<proteinExistence type="inferred from homology"/>
<accession>A0A7J7G5N0</accession>
<dbReference type="InterPro" id="IPR002553">
    <property type="entry name" value="Clathrin/coatomer_adapt-like_N"/>
</dbReference>
<dbReference type="InterPro" id="IPR017109">
    <property type="entry name" value="AP4_complex_esu"/>
</dbReference>
<dbReference type="InterPro" id="IPR011989">
    <property type="entry name" value="ARM-like"/>
</dbReference>
<dbReference type="Gene3D" id="1.25.10.10">
    <property type="entry name" value="Leucine-rich Repeat Variant"/>
    <property type="match status" value="1"/>
</dbReference>
<protein>
    <recommendedName>
        <fullName evidence="5">AP-4 complex subunit epsilon</fullName>
    </recommendedName>
</protein>
<evidence type="ECO:0000259" key="7">
    <source>
        <dbReference type="Pfam" id="PF01602"/>
    </source>
</evidence>
<dbReference type="GO" id="GO:0016192">
    <property type="term" value="P:vesicle-mediated transport"/>
    <property type="evidence" value="ECO:0007669"/>
    <property type="project" value="UniProtKB-UniRule"/>
</dbReference>
<keyword evidence="5" id="KW-0333">Golgi apparatus</keyword>
<feature type="compositionally biased region" description="Low complexity" evidence="6">
    <location>
        <begin position="834"/>
        <end position="848"/>
    </location>
</feature>
<comment type="subcellular location">
    <subcellularLocation>
        <location evidence="1">Endomembrane system</location>
    </subcellularLocation>
</comment>
<organism evidence="8 9">
    <name type="scientific">Camellia sinensis</name>
    <name type="common">Tea plant</name>
    <name type="synonym">Thea sinensis</name>
    <dbReference type="NCBI Taxonomy" id="4442"/>
    <lineage>
        <taxon>Eukaryota</taxon>
        <taxon>Viridiplantae</taxon>
        <taxon>Streptophyta</taxon>
        <taxon>Embryophyta</taxon>
        <taxon>Tracheophyta</taxon>
        <taxon>Spermatophyta</taxon>
        <taxon>Magnoliopsida</taxon>
        <taxon>eudicotyledons</taxon>
        <taxon>Gunneridae</taxon>
        <taxon>Pentapetalae</taxon>
        <taxon>asterids</taxon>
        <taxon>Ericales</taxon>
        <taxon>Theaceae</taxon>
        <taxon>Camellia</taxon>
    </lineage>
</organism>
<feature type="domain" description="Clathrin/coatomer adaptor adaptin-like N-terminal" evidence="7">
    <location>
        <begin position="145"/>
        <end position="694"/>
    </location>
</feature>
<comment type="function">
    <text evidence="5">Subunit of novel type of clathrin- or non-clathrin-associated protein coat involved in targeting proteins from the trans-Golgi network (TGN) to the endosomal-lysosomal system.</text>
</comment>
<comment type="similarity">
    <text evidence="5">Belongs to the adaptor complexes large subunit family.</text>
</comment>
<feature type="compositionally biased region" description="Basic and acidic residues" evidence="6">
    <location>
        <begin position="874"/>
        <end position="888"/>
    </location>
</feature>
<dbReference type="GO" id="GO:0030124">
    <property type="term" value="C:AP-4 adaptor complex"/>
    <property type="evidence" value="ECO:0007669"/>
    <property type="project" value="UniProtKB-UniRule"/>
</dbReference>
<feature type="region of interest" description="Disordered" evidence="6">
    <location>
        <begin position="830"/>
        <end position="959"/>
    </location>
</feature>
<evidence type="ECO:0000256" key="5">
    <source>
        <dbReference type="PIRNR" id="PIRNR037097"/>
    </source>
</evidence>
<evidence type="ECO:0000256" key="3">
    <source>
        <dbReference type="ARBA" id="ARBA00022927"/>
    </source>
</evidence>
<comment type="caution">
    <text evidence="8">The sequence shown here is derived from an EMBL/GenBank/DDBJ whole genome shotgun (WGS) entry which is preliminary data.</text>
</comment>
<evidence type="ECO:0000256" key="6">
    <source>
        <dbReference type="SAM" id="MobiDB-lite"/>
    </source>
</evidence>
<evidence type="ECO:0000256" key="2">
    <source>
        <dbReference type="ARBA" id="ARBA00022448"/>
    </source>
</evidence>
<dbReference type="SUPFAM" id="SSF48371">
    <property type="entry name" value="ARM repeat"/>
    <property type="match status" value="1"/>
</dbReference>
<reference evidence="9" key="1">
    <citation type="journal article" date="2020" name="Nat. Commun.">
        <title>Genome assembly of wild tea tree DASZ reveals pedigree and selection history of tea varieties.</title>
        <authorList>
            <person name="Zhang W."/>
            <person name="Zhang Y."/>
            <person name="Qiu H."/>
            <person name="Guo Y."/>
            <person name="Wan H."/>
            <person name="Zhang X."/>
            <person name="Scossa F."/>
            <person name="Alseekh S."/>
            <person name="Zhang Q."/>
            <person name="Wang P."/>
            <person name="Xu L."/>
            <person name="Schmidt M.H."/>
            <person name="Jia X."/>
            <person name="Li D."/>
            <person name="Zhu A."/>
            <person name="Guo F."/>
            <person name="Chen W."/>
            <person name="Ni D."/>
            <person name="Usadel B."/>
            <person name="Fernie A.R."/>
            <person name="Wen W."/>
        </authorList>
    </citation>
    <scope>NUCLEOTIDE SEQUENCE [LARGE SCALE GENOMIC DNA]</scope>
    <source>
        <strain evidence="9">cv. G240</strain>
    </source>
</reference>
<evidence type="ECO:0000313" key="9">
    <source>
        <dbReference type="Proteomes" id="UP000593564"/>
    </source>
</evidence>
<dbReference type="PANTHER" id="PTHR22780">
    <property type="entry name" value="ADAPTIN, ALPHA/GAMMA/EPSILON"/>
    <property type="match status" value="1"/>
</dbReference>
<dbReference type="GO" id="GO:0006886">
    <property type="term" value="P:intracellular protein transport"/>
    <property type="evidence" value="ECO:0007669"/>
    <property type="project" value="UniProtKB-UniRule"/>
</dbReference>
<feature type="compositionally biased region" description="Polar residues" evidence="6">
    <location>
        <begin position="923"/>
        <end position="935"/>
    </location>
</feature>
<reference evidence="8 9" key="2">
    <citation type="submission" date="2020-07" db="EMBL/GenBank/DDBJ databases">
        <title>Genome assembly of wild tea tree DASZ reveals pedigree and selection history of tea varieties.</title>
        <authorList>
            <person name="Zhang W."/>
        </authorList>
    </citation>
    <scope>NUCLEOTIDE SEQUENCE [LARGE SCALE GENOMIC DNA]</scope>
    <source>
        <strain evidence="9">cv. G240</strain>
        <tissue evidence="8">Leaf</tissue>
    </source>
</reference>
<evidence type="ECO:0000313" key="8">
    <source>
        <dbReference type="EMBL" id="KAF5936033.1"/>
    </source>
</evidence>
<dbReference type="InterPro" id="IPR050840">
    <property type="entry name" value="Adaptor_Complx_Large_Subunit"/>
</dbReference>
<dbReference type="AlphaFoldDB" id="A0A7J7G5N0"/>
<keyword evidence="3 5" id="KW-0653">Protein transport</keyword>
<comment type="subunit">
    <text evidence="5">Adaptor protein complex 4 (AP-4) is a heterotetramer composed of two large adaptins, a medium adaptin and a small adaptin.</text>
</comment>
<evidence type="ECO:0000256" key="1">
    <source>
        <dbReference type="ARBA" id="ARBA00004308"/>
    </source>
</evidence>
<dbReference type="EMBL" id="JACBKZ010000013">
    <property type="protein sequence ID" value="KAF5936033.1"/>
    <property type="molecule type" value="Genomic_DNA"/>
</dbReference>
<feature type="compositionally biased region" description="Polar residues" evidence="6">
    <location>
        <begin position="863"/>
        <end position="873"/>
    </location>
</feature>